<keyword evidence="4 6" id="KW-0175">Coiled coil</keyword>
<proteinExistence type="inferred from homology"/>
<keyword evidence="2 6" id="KW-0547">Nucleotide-binding</keyword>
<evidence type="ECO:0000256" key="2">
    <source>
        <dbReference type="ARBA" id="ARBA00022741"/>
    </source>
</evidence>
<comment type="subcellular location">
    <subcellularLocation>
        <location evidence="6">Cytoplasm</location>
    </subcellularLocation>
</comment>
<dbReference type="GO" id="GO:0016887">
    <property type="term" value="F:ATP hydrolysis activity"/>
    <property type="evidence" value="ECO:0007669"/>
    <property type="project" value="InterPro"/>
</dbReference>
<dbReference type="RefSeq" id="WP_123211553.1">
    <property type="nucleotide sequence ID" value="NZ_RJVO01000003.1"/>
</dbReference>
<dbReference type="AlphaFoldDB" id="A0A3N0VFQ7"/>
<sequence length="1171" mass="128942">MRLTAIKLAGFKSFVDPTSLPLPSNLTGVVGPNGCGKSNLIDAVRWVLGETSIKNLRGADSEDVIFNGSKSRKPVGRASVELVFDNSDQQIVGPYAAYTDISVKRELTRDGNSQYYLNGKKCLKRDVTDLFLGTGLGGKNQYAIIEQGMVSRMVEAKPDELRQWLEEAAGISKYKERRRETESRIKQTRENLSRLNDLRSELGTRLEVLAKQASNAEKFKEFKAQERQLRAEILVLRLVALEQQRSATLAQIAAQEQAFEAAKRAVIESYAGRQQAEAAFKAEQDLLNGEQAQVYEAEAALARHEQALKHARELQSLKARELEQLSRQLLELQQREQREQQRLLSLNADVAALEQQAQDAETAEGEALAAVSKAEAESQAEQQKWNEHLARAEAPLTQVEAERVRVQQLDRARLMLDERVKRLAGEQATLDAAPIQASLSDCDAELASLQTELAEASARLQQVDQELASQRDIRANLEKNLHEDRQTLQSARGRLASLETLQQAALRQDDAELNQWLRAQNLTEAPRLASQLSVEGGWEAAVEHVLGGLLQAPLTPTYADAASAPKAGIALLDATPGVPPGDADRLSHHVRGPAAVLEFLHGVFVAPNTEAARGRAETLLAGESVVTPDGVWRGRGWVRHPKTGDAQSGVLARAQLLKQLKSQVDALAAKVAEQEQSLGGLRNQAQSLEAERREQAARVEQRRQRQSQRQAFRQAQAVRLEQVLNRLNQLSQELQTLHAQQEQQSQELAASREQLVQLEATAARLRQERVELQQSQARARDQVNRVRALLNQAAQARNAVQLRLAGQKSAVTALQQALQDLAARVTAQAEAKAEYEAQAGELDAPVTETAGEVEAARELVAAKREQLRGARERLSAAERALSQAQEAARTAEFGQDAARDALQQSRLEAEGDKAREASLLEQVAETGFELEPLRAGLPADAAAEPWEEKLASMLRRIERLGAINLAAIQELEEAQTRATYLDEQNQDLTGALDTLEEAMRKIDAETRDLFKQTFDTVNTVFMDRFPKLFGGGEAYLELTGDNLLDTGVRVMARPPGKRNSTIQLLSGGEKAMTAVALLLALFQLNPAPFCLMDEVDAPLDDANVGRFCEIVREMSQGVQFIIITHNKITMELANQLHGVTMQEPGVSRLVSVDVAQAVELTGSELPQENAR</sequence>
<evidence type="ECO:0000313" key="10">
    <source>
        <dbReference type="Proteomes" id="UP000282106"/>
    </source>
</evidence>
<dbReference type="GO" id="GO:0007059">
    <property type="term" value="P:chromosome segregation"/>
    <property type="evidence" value="ECO:0007669"/>
    <property type="project" value="UniProtKB-UniRule"/>
</dbReference>
<dbReference type="GO" id="GO:0005524">
    <property type="term" value="F:ATP binding"/>
    <property type="evidence" value="ECO:0007669"/>
    <property type="project" value="UniProtKB-UniRule"/>
</dbReference>
<dbReference type="GO" id="GO:0003677">
    <property type="term" value="F:DNA binding"/>
    <property type="evidence" value="ECO:0007669"/>
    <property type="project" value="UniProtKB-UniRule"/>
</dbReference>
<evidence type="ECO:0000256" key="4">
    <source>
        <dbReference type="ARBA" id="ARBA00023054"/>
    </source>
</evidence>
<keyword evidence="3 6" id="KW-0067">ATP-binding</keyword>
<dbReference type="NCBIfam" id="TIGR02168">
    <property type="entry name" value="SMC_prok_B"/>
    <property type="match status" value="1"/>
</dbReference>
<feature type="compositionally biased region" description="Basic and acidic residues" evidence="7">
    <location>
        <begin position="689"/>
        <end position="703"/>
    </location>
</feature>
<feature type="coiled-coil region" evidence="6">
    <location>
        <begin position="439"/>
        <end position="494"/>
    </location>
</feature>
<evidence type="ECO:0000256" key="1">
    <source>
        <dbReference type="ARBA" id="ARBA00022490"/>
    </source>
</evidence>
<feature type="region of interest" description="Disordered" evidence="7">
    <location>
        <begin position="678"/>
        <end position="708"/>
    </location>
</feature>
<feature type="binding site" evidence="6">
    <location>
        <begin position="32"/>
        <end position="39"/>
    </location>
    <ligand>
        <name>ATP</name>
        <dbReference type="ChEBI" id="CHEBI:30616"/>
    </ligand>
</feature>
<dbReference type="Proteomes" id="UP000282106">
    <property type="component" value="Unassembled WGS sequence"/>
</dbReference>
<dbReference type="SMART" id="SM00968">
    <property type="entry name" value="SMC_hinge"/>
    <property type="match status" value="1"/>
</dbReference>
<evidence type="ECO:0000256" key="5">
    <source>
        <dbReference type="ARBA" id="ARBA00023125"/>
    </source>
</evidence>
<dbReference type="SUPFAM" id="SSF52540">
    <property type="entry name" value="P-loop containing nucleoside triphosphate hydrolases"/>
    <property type="match status" value="1"/>
</dbReference>
<gene>
    <name evidence="6 9" type="primary">smc</name>
    <name evidence="9" type="ORF">ED208_09060</name>
</gene>
<dbReference type="GO" id="GO:0030261">
    <property type="term" value="P:chromosome condensation"/>
    <property type="evidence" value="ECO:0007669"/>
    <property type="project" value="InterPro"/>
</dbReference>
<comment type="similarity">
    <text evidence="6">Belongs to the SMC family.</text>
</comment>
<comment type="caution">
    <text evidence="9">The sequence shown here is derived from an EMBL/GenBank/DDBJ whole genome shotgun (WGS) entry which is preliminary data.</text>
</comment>
<organism evidence="9 10">
    <name type="scientific">Stagnimonas aquatica</name>
    <dbReference type="NCBI Taxonomy" id="2689987"/>
    <lineage>
        <taxon>Bacteria</taxon>
        <taxon>Pseudomonadati</taxon>
        <taxon>Pseudomonadota</taxon>
        <taxon>Gammaproteobacteria</taxon>
        <taxon>Nevskiales</taxon>
        <taxon>Nevskiaceae</taxon>
        <taxon>Stagnimonas</taxon>
    </lineage>
</organism>
<dbReference type="Pfam" id="PF02463">
    <property type="entry name" value="SMC_N"/>
    <property type="match status" value="1"/>
</dbReference>
<evidence type="ECO:0000256" key="7">
    <source>
        <dbReference type="SAM" id="MobiDB-lite"/>
    </source>
</evidence>
<keyword evidence="10" id="KW-1185">Reference proteome</keyword>
<dbReference type="HAMAP" id="MF_01894">
    <property type="entry name" value="Smc_prok"/>
    <property type="match status" value="1"/>
</dbReference>
<feature type="region of interest" description="Disordered" evidence="7">
    <location>
        <begin position="357"/>
        <end position="384"/>
    </location>
</feature>
<dbReference type="CDD" id="cd03278">
    <property type="entry name" value="ABC_SMC_barmotin"/>
    <property type="match status" value="2"/>
</dbReference>
<dbReference type="InterPro" id="IPR011890">
    <property type="entry name" value="SMC_prok"/>
</dbReference>
<feature type="coiled-coil region" evidence="6">
    <location>
        <begin position="981"/>
        <end position="1012"/>
    </location>
</feature>
<dbReference type="GO" id="GO:0006260">
    <property type="term" value="P:DNA replication"/>
    <property type="evidence" value="ECO:0007669"/>
    <property type="project" value="UniProtKB-UniRule"/>
</dbReference>
<dbReference type="InterPro" id="IPR010935">
    <property type="entry name" value="SMC_hinge"/>
</dbReference>
<dbReference type="GO" id="GO:0005737">
    <property type="term" value="C:cytoplasm"/>
    <property type="evidence" value="ECO:0007669"/>
    <property type="project" value="UniProtKB-SubCell"/>
</dbReference>
<dbReference type="GO" id="GO:0007062">
    <property type="term" value="P:sister chromatid cohesion"/>
    <property type="evidence" value="ECO:0007669"/>
    <property type="project" value="InterPro"/>
</dbReference>
<keyword evidence="5 6" id="KW-0238">DNA-binding</keyword>
<dbReference type="InterPro" id="IPR036277">
    <property type="entry name" value="SMC_hinge_sf"/>
</dbReference>
<evidence type="ECO:0000256" key="3">
    <source>
        <dbReference type="ARBA" id="ARBA00022840"/>
    </source>
</evidence>
<dbReference type="GO" id="GO:0005694">
    <property type="term" value="C:chromosome"/>
    <property type="evidence" value="ECO:0007669"/>
    <property type="project" value="InterPro"/>
</dbReference>
<evidence type="ECO:0000259" key="8">
    <source>
        <dbReference type="SMART" id="SM00968"/>
    </source>
</evidence>
<name>A0A3N0VFQ7_9GAMM</name>
<comment type="function">
    <text evidence="6">Required for chromosome condensation and partitioning.</text>
</comment>
<dbReference type="InterPro" id="IPR027417">
    <property type="entry name" value="P-loop_NTPase"/>
</dbReference>
<dbReference type="InterPro" id="IPR024704">
    <property type="entry name" value="SMC"/>
</dbReference>
<protein>
    <recommendedName>
        <fullName evidence="6">Chromosome partition protein Smc</fullName>
    </recommendedName>
</protein>
<accession>A0A3N0VFQ7</accession>
<reference evidence="9 10" key="1">
    <citation type="submission" date="2018-10" db="EMBL/GenBank/DDBJ databases">
        <authorList>
            <person name="Chen W.-M."/>
        </authorList>
    </citation>
    <scope>NUCLEOTIDE SEQUENCE [LARGE SCALE GENOMIC DNA]</scope>
    <source>
        <strain evidence="9 10">THS-13</strain>
    </source>
</reference>
<dbReference type="InParanoid" id="A0A3N0VFQ7"/>
<evidence type="ECO:0000313" key="9">
    <source>
        <dbReference type="EMBL" id="ROH91098.1"/>
    </source>
</evidence>
<comment type="domain">
    <text evidence="6">Contains large globular domains required for ATP hydrolysis at each terminus and a third globular domain forming a flexible hinge near the middle of the molecule. These domains are separated by coiled-coil structures.</text>
</comment>
<dbReference type="Gene3D" id="3.40.50.300">
    <property type="entry name" value="P-loop containing nucleotide triphosphate hydrolases"/>
    <property type="match status" value="2"/>
</dbReference>
<dbReference type="SUPFAM" id="SSF75553">
    <property type="entry name" value="Smc hinge domain"/>
    <property type="match status" value="1"/>
</dbReference>
<dbReference type="EMBL" id="RJVO01000003">
    <property type="protein sequence ID" value="ROH91098.1"/>
    <property type="molecule type" value="Genomic_DNA"/>
</dbReference>
<feature type="domain" description="SMC hinge" evidence="8">
    <location>
        <begin position="522"/>
        <end position="616"/>
    </location>
</feature>
<dbReference type="PIRSF" id="PIRSF005719">
    <property type="entry name" value="SMC"/>
    <property type="match status" value="1"/>
</dbReference>
<dbReference type="InterPro" id="IPR003395">
    <property type="entry name" value="RecF/RecN/SMC_N"/>
</dbReference>
<comment type="subunit">
    <text evidence="6">Homodimer.</text>
</comment>
<dbReference type="PANTHER" id="PTHR43977">
    <property type="entry name" value="STRUCTURAL MAINTENANCE OF CHROMOSOMES PROTEIN 3"/>
    <property type="match status" value="1"/>
</dbReference>
<evidence type="ECO:0000256" key="6">
    <source>
        <dbReference type="HAMAP-Rule" id="MF_01894"/>
    </source>
</evidence>
<feature type="coiled-coil region" evidence="6">
    <location>
        <begin position="171"/>
        <end position="205"/>
    </location>
</feature>
<keyword evidence="1 6" id="KW-0963">Cytoplasm</keyword>